<organism evidence="3 4">
    <name type="scientific">Dethiosulfovibrio marinus</name>
    <dbReference type="NCBI Taxonomy" id="133532"/>
    <lineage>
        <taxon>Bacteria</taxon>
        <taxon>Thermotogati</taxon>
        <taxon>Synergistota</taxon>
        <taxon>Synergistia</taxon>
        <taxon>Synergistales</taxon>
        <taxon>Dethiosulfovibrionaceae</taxon>
        <taxon>Dethiosulfovibrio</taxon>
    </lineage>
</organism>
<sequence>MDVVAVETILAELHETRRELSETRQEVQETRRLLEKYHNPNRWISVKEAAEIADVSERQIFRCVKSGEIFSRKFGGSRRVSFASLVAYTAERAAKATA</sequence>
<comment type="caution">
    <text evidence="3">The sequence shown here is derived from an EMBL/GenBank/DDBJ whole genome shotgun (WGS) entry which is preliminary data.</text>
</comment>
<dbReference type="Pfam" id="PF12728">
    <property type="entry name" value="HTH_17"/>
    <property type="match status" value="1"/>
</dbReference>
<feature type="coiled-coil region" evidence="1">
    <location>
        <begin position="6"/>
        <end position="33"/>
    </location>
</feature>
<evidence type="ECO:0000259" key="2">
    <source>
        <dbReference type="Pfam" id="PF12728"/>
    </source>
</evidence>
<name>A0ABS9EQY5_9BACT</name>
<evidence type="ECO:0000313" key="4">
    <source>
        <dbReference type="Proteomes" id="UP001200430"/>
    </source>
</evidence>
<dbReference type="EMBL" id="JAKGUD010000019">
    <property type="protein sequence ID" value="MCF4143607.1"/>
    <property type="molecule type" value="Genomic_DNA"/>
</dbReference>
<reference evidence="3 4" key="1">
    <citation type="submission" date="2022-01" db="EMBL/GenBank/DDBJ databases">
        <title>Dethiosulfovibrio faecalis sp. nov., a novel proteolytic, non-sulfur-reducing bacterium isolated from a marine aquaculture solid waste bioreactor.</title>
        <authorList>
            <person name="Grabowski S."/>
            <person name="Apolinario E."/>
            <person name="Schneider N."/>
            <person name="Marshall C.W."/>
            <person name="Sowers K.R."/>
        </authorList>
    </citation>
    <scope>NUCLEOTIDE SEQUENCE [LARGE SCALE GENOMIC DNA]</scope>
    <source>
        <strain evidence="3 4">DSM 12537</strain>
    </source>
</reference>
<keyword evidence="1" id="KW-0175">Coiled coil</keyword>
<evidence type="ECO:0000313" key="3">
    <source>
        <dbReference type="EMBL" id="MCF4143607.1"/>
    </source>
</evidence>
<keyword evidence="4" id="KW-1185">Reference proteome</keyword>
<dbReference type="SUPFAM" id="SSF46955">
    <property type="entry name" value="Putative DNA-binding domain"/>
    <property type="match status" value="1"/>
</dbReference>
<gene>
    <name evidence="3" type="ORF">L2W38_12390</name>
</gene>
<dbReference type="InterPro" id="IPR009061">
    <property type="entry name" value="DNA-bd_dom_put_sf"/>
</dbReference>
<accession>A0ABS9EQY5</accession>
<evidence type="ECO:0000256" key="1">
    <source>
        <dbReference type="SAM" id="Coils"/>
    </source>
</evidence>
<feature type="domain" description="Helix-turn-helix" evidence="2">
    <location>
        <begin position="43"/>
        <end position="92"/>
    </location>
</feature>
<dbReference type="RefSeq" id="WP_236100361.1">
    <property type="nucleotide sequence ID" value="NZ_JAKGUD010000019.1"/>
</dbReference>
<dbReference type="InterPro" id="IPR041657">
    <property type="entry name" value="HTH_17"/>
</dbReference>
<protein>
    <submittedName>
        <fullName evidence="3">Helix-turn-helix domain-containing protein</fullName>
    </submittedName>
</protein>
<proteinExistence type="predicted"/>
<dbReference type="Proteomes" id="UP001200430">
    <property type="component" value="Unassembled WGS sequence"/>
</dbReference>